<keyword evidence="4" id="KW-1185">Reference proteome</keyword>
<feature type="non-terminal residue" evidence="3">
    <location>
        <position position="1"/>
    </location>
</feature>
<dbReference type="Proteomes" id="UP000265618">
    <property type="component" value="Unassembled WGS sequence"/>
</dbReference>
<feature type="compositionally biased region" description="Basic residues" evidence="2">
    <location>
        <begin position="217"/>
        <end position="226"/>
    </location>
</feature>
<evidence type="ECO:0000313" key="3">
    <source>
        <dbReference type="EMBL" id="GIQ89086.1"/>
    </source>
</evidence>
<reference evidence="3 4" key="1">
    <citation type="journal article" date="2018" name="PLoS ONE">
        <title>The draft genome of Kipferlia bialata reveals reductive genome evolution in fornicate parasites.</title>
        <authorList>
            <person name="Tanifuji G."/>
            <person name="Takabayashi S."/>
            <person name="Kume K."/>
            <person name="Takagi M."/>
            <person name="Nakayama T."/>
            <person name="Kamikawa R."/>
            <person name="Inagaki Y."/>
            <person name="Hashimoto T."/>
        </authorList>
    </citation>
    <scope>NUCLEOTIDE SEQUENCE [LARGE SCALE GENOMIC DNA]</scope>
    <source>
        <strain evidence="3">NY0173</strain>
    </source>
</reference>
<feature type="compositionally biased region" description="Basic and acidic residues" evidence="2">
    <location>
        <begin position="172"/>
        <end position="182"/>
    </location>
</feature>
<evidence type="ECO:0000256" key="1">
    <source>
        <dbReference type="SAM" id="Coils"/>
    </source>
</evidence>
<name>A0A9K3D565_9EUKA</name>
<comment type="caution">
    <text evidence="3">The sequence shown here is derived from an EMBL/GenBank/DDBJ whole genome shotgun (WGS) entry which is preliminary data.</text>
</comment>
<evidence type="ECO:0000313" key="4">
    <source>
        <dbReference type="Proteomes" id="UP000265618"/>
    </source>
</evidence>
<feature type="region of interest" description="Disordered" evidence="2">
    <location>
        <begin position="91"/>
        <end position="226"/>
    </location>
</feature>
<accession>A0A9K3D565</accession>
<feature type="coiled-coil region" evidence="1">
    <location>
        <begin position="59"/>
        <end position="89"/>
    </location>
</feature>
<gene>
    <name evidence="3" type="ORF">KIPB_011476</name>
</gene>
<proteinExistence type="predicted"/>
<feature type="compositionally biased region" description="Low complexity" evidence="2">
    <location>
        <begin position="123"/>
        <end position="133"/>
    </location>
</feature>
<organism evidence="3 4">
    <name type="scientific">Kipferlia bialata</name>
    <dbReference type="NCBI Taxonomy" id="797122"/>
    <lineage>
        <taxon>Eukaryota</taxon>
        <taxon>Metamonada</taxon>
        <taxon>Carpediemonas-like organisms</taxon>
        <taxon>Kipferlia</taxon>
    </lineage>
</organism>
<keyword evidence="1" id="KW-0175">Coiled coil</keyword>
<protein>
    <submittedName>
        <fullName evidence="3">Uncharacterized protein</fullName>
    </submittedName>
</protein>
<dbReference type="AlphaFoldDB" id="A0A9K3D565"/>
<sequence length="226" mass="23378">ASNVADDVDALHRVVAALKGWSPVSPAKMKAHTFDALFILGELFPSGIPMPVSAGALDARLAMESRAELEEMEKEKEKQLKAKAEALKVASAMGKNAKRDGVGSESASLGSRRDKAKRGRGGSAASASAAPAGFEGTHGLAPGEIEAMRERTKATPVSASVSKRGVTRGSRGSRDSKEREEDSPVASGAGSRSGKEAVAPTTKPVTARKGMSLGAAPKKRKAKPTF</sequence>
<dbReference type="EMBL" id="BDIP01004673">
    <property type="protein sequence ID" value="GIQ89086.1"/>
    <property type="molecule type" value="Genomic_DNA"/>
</dbReference>
<evidence type="ECO:0000256" key="2">
    <source>
        <dbReference type="SAM" id="MobiDB-lite"/>
    </source>
</evidence>